<dbReference type="Proteomes" id="UP000019805">
    <property type="component" value="Chromosome"/>
</dbReference>
<dbReference type="KEGG" id="cdn:BN940_11631"/>
<sequence>MRRMASWTGHFDRPVFEAFVKTVGIYPIGSLVQLKSRRLAVVVGSDTPSLLRPKVKVFFCLQTRRLCAEEFLDLSLPECEDRILQAEDPAAWNLTGLEAYWMPAESLS</sequence>
<reference evidence="1 2" key="1">
    <citation type="journal article" date="2014" name="BMC Microbiol.">
        <title>The oxygen-independent metabolism of cyclic monoterpenes in Castellaniella defragrans 65Phen.</title>
        <authorList>
            <person name="Petasch J."/>
            <person name="Disch E.M."/>
            <person name="Markert S."/>
            <person name="Becher D."/>
            <person name="Schweder T."/>
            <person name="Huttel B."/>
            <person name="Reinhardt R."/>
            <person name="Harder J."/>
        </authorList>
    </citation>
    <scope>NUCLEOTIDE SEQUENCE [LARGE SCALE GENOMIC DNA]</scope>
    <source>
        <strain evidence="1">65Phen</strain>
    </source>
</reference>
<dbReference type="HOGENOM" id="CLU_2192278_0_0_4"/>
<dbReference type="eggNOG" id="COG2206">
    <property type="taxonomic scope" value="Bacteria"/>
</dbReference>
<dbReference type="STRING" id="1437824.BN940_11631"/>
<protein>
    <submittedName>
        <fullName evidence="1">HDIG domain protein</fullName>
    </submittedName>
</protein>
<accession>W8WYX6</accession>
<evidence type="ECO:0000313" key="2">
    <source>
        <dbReference type="Proteomes" id="UP000019805"/>
    </source>
</evidence>
<keyword evidence="2" id="KW-1185">Reference proteome</keyword>
<proteinExistence type="predicted"/>
<dbReference type="AlphaFoldDB" id="W8WYX6"/>
<gene>
    <name evidence="1" type="ORF">BN940_11631</name>
</gene>
<evidence type="ECO:0000313" key="1">
    <source>
        <dbReference type="EMBL" id="CDM24784.1"/>
    </source>
</evidence>
<dbReference type="EMBL" id="HG916765">
    <property type="protein sequence ID" value="CDM24784.1"/>
    <property type="molecule type" value="Genomic_DNA"/>
</dbReference>
<organism evidence="1 2">
    <name type="scientific">Castellaniella defragrans (strain DSM 12143 / CCUG 39792 / 65Phen)</name>
    <name type="common">Alcaligenes defragrans</name>
    <dbReference type="NCBI Taxonomy" id="1437824"/>
    <lineage>
        <taxon>Bacteria</taxon>
        <taxon>Pseudomonadati</taxon>
        <taxon>Pseudomonadota</taxon>
        <taxon>Betaproteobacteria</taxon>
        <taxon>Burkholderiales</taxon>
        <taxon>Alcaligenaceae</taxon>
        <taxon>Castellaniella</taxon>
    </lineage>
</organism>
<name>W8WYX6_CASD6</name>